<keyword evidence="2" id="KW-1185">Reference proteome</keyword>
<proteinExistence type="predicted"/>
<accession>A0A0M3HQA9</accession>
<protein>
    <submittedName>
        <fullName evidence="3">Uncharacterized protein</fullName>
    </submittedName>
</protein>
<dbReference type="AlphaFoldDB" id="A0A0M3HQA9"/>
<evidence type="ECO:0000256" key="1">
    <source>
        <dbReference type="SAM" id="MobiDB-lite"/>
    </source>
</evidence>
<organism evidence="2 3">
    <name type="scientific">Ascaris lumbricoides</name>
    <name type="common">Giant roundworm</name>
    <dbReference type="NCBI Taxonomy" id="6252"/>
    <lineage>
        <taxon>Eukaryota</taxon>
        <taxon>Metazoa</taxon>
        <taxon>Ecdysozoa</taxon>
        <taxon>Nematoda</taxon>
        <taxon>Chromadorea</taxon>
        <taxon>Rhabditida</taxon>
        <taxon>Spirurina</taxon>
        <taxon>Ascaridomorpha</taxon>
        <taxon>Ascaridoidea</taxon>
        <taxon>Ascarididae</taxon>
        <taxon>Ascaris</taxon>
    </lineage>
</organism>
<reference evidence="3" key="1">
    <citation type="submission" date="2017-02" db="UniProtKB">
        <authorList>
            <consortium name="WormBaseParasite"/>
        </authorList>
    </citation>
    <scope>IDENTIFICATION</scope>
</reference>
<dbReference type="Proteomes" id="UP000036681">
    <property type="component" value="Unplaced"/>
</dbReference>
<evidence type="ECO:0000313" key="2">
    <source>
        <dbReference type="Proteomes" id="UP000036681"/>
    </source>
</evidence>
<evidence type="ECO:0000313" key="3">
    <source>
        <dbReference type="WBParaSite" id="ALUE_0000424701-mRNA-1"/>
    </source>
</evidence>
<dbReference type="WBParaSite" id="ALUE_0000424701-mRNA-1">
    <property type="protein sequence ID" value="ALUE_0000424701-mRNA-1"/>
    <property type="gene ID" value="ALUE_0000424701"/>
</dbReference>
<sequence>MGEEQENMNAPANPPLSPKKQPLQSKPRKLQTSVGTAVATLPFETVGSTEMYAVSRSSVNEGSKEAKSLILAPCPKYPRFSGSEFFSTRQLKEILQLITIYPLILTLSIT</sequence>
<name>A0A0M3HQA9_ASCLU</name>
<feature type="region of interest" description="Disordered" evidence="1">
    <location>
        <begin position="1"/>
        <end position="34"/>
    </location>
</feature>